<proteinExistence type="predicted"/>
<dbReference type="Proteomes" id="UP000694570">
    <property type="component" value="Unplaced"/>
</dbReference>
<dbReference type="Proteomes" id="UP000694571">
    <property type="component" value="Unplaced"/>
</dbReference>
<sequence length="103" mass="11600">MTVIMQQTKPKDRDNMLMRMGKKETLVPCGWGCKLVLPLWKTIGHSLKKLKIALPYDPAVPLLGIYLKRIKSVFQKDCCSPMLTAALLTISQERKAPLMSKDG</sequence>
<accession>A0A8D1N886</accession>
<protein>
    <submittedName>
        <fullName evidence="1">Uncharacterized protein</fullName>
    </submittedName>
</protein>
<dbReference type="Ensembl" id="ENSSSCT00050078849.1">
    <property type="protein sequence ID" value="ENSSSCP00050033927.1"/>
    <property type="gene ID" value="ENSSSCG00050057818.1"/>
</dbReference>
<name>A0A8D1N886_PIG</name>
<evidence type="ECO:0000313" key="1">
    <source>
        <dbReference type="Ensembl" id="ENSSSCP00050033927.1"/>
    </source>
</evidence>
<reference evidence="1" key="1">
    <citation type="submission" date="2025-05" db="UniProtKB">
        <authorList>
            <consortium name="Ensembl"/>
        </authorList>
    </citation>
    <scope>IDENTIFICATION</scope>
</reference>
<evidence type="ECO:0000313" key="2">
    <source>
        <dbReference type="Proteomes" id="UP000694571"/>
    </source>
</evidence>
<organism evidence="1 2">
    <name type="scientific">Sus scrofa</name>
    <name type="common">Pig</name>
    <dbReference type="NCBI Taxonomy" id="9823"/>
    <lineage>
        <taxon>Eukaryota</taxon>
        <taxon>Metazoa</taxon>
        <taxon>Chordata</taxon>
        <taxon>Craniata</taxon>
        <taxon>Vertebrata</taxon>
        <taxon>Euteleostomi</taxon>
        <taxon>Mammalia</taxon>
        <taxon>Eutheria</taxon>
        <taxon>Laurasiatheria</taxon>
        <taxon>Artiodactyla</taxon>
        <taxon>Suina</taxon>
        <taxon>Suidae</taxon>
        <taxon>Sus</taxon>
    </lineage>
</organism>
<dbReference type="AlphaFoldDB" id="A0A8D1N886"/>
<dbReference type="Ensembl" id="ENSSSCT00030049148.1">
    <property type="protein sequence ID" value="ENSSSCP00030022250.1"/>
    <property type="gene ID" value="ENSSSCG00030035466.1"/>
</dbReference>